<reference evidence="2 3" key="1">
    <citation type="submission" date="2015-09" db="EMBL/GenBank/DDBJ databases">
        <title>Sorangium comparison.</title>
        <authorList>
            <person name="Zaburannyi N."/>
            <person name="Bunk B."/>
            <person name="Overmann J."/>
            <person name="Mueller R."/>
        </authorList>
    </citation>
    <scope>NUCLEOTIDE SEQUENCE [LARGE SCALE GENOMIC DNA]</scope>
    <source>
        <strain evidence="2 3">So ceGT47</strain>
    </source>
</reference>
<keyword evidence="1" id="KW-0812">Transmembrane</keyword>
<proteinExistence type="predicted"/>
<dbReference type="EMBL" id="CP012670">
    <property type="protein sequence ID" value="AUX26828.1"/>
    <property type="molecule type" value="Genomic_DNA"/>
</dbReference>
<keyword evidence="1" id="KW-1133">Transmembrane helix</keyword>
<protein>
    <recommendedName>
        <fullName evidence="4">DUF2269 family protein</fullName>
    </recommendedName>
</protein>
<evidence type="ECO:0000313" key="2">
    <source>
        <dbReference type="EMBL" id="AUX26828.1"/>
    </source>
</evidence>
<dbReference type="Proteomes" id="UP000295781">
    <property type="component" value="Chromosome"/>
</dbReference>
<feature type="transmembrane region" description="Helical" evidence="1">
    <location>
        <begin position="86"/>
        <end position="104"/>
    </location>
</feature>
<dbReference type="RefSeq" id="WP_129354690.1">
    <property type="nucleotide sequence ID" value="NZ_CP012670.1"/>
</dbReference>
<organism evidence="2 3">
    <name type="scientific">Sorangium cellulosum</name>
    <name type="common">Polyangium cellulosum</name>
    <dbReference type="NCBI Taxonomy" id="56"/>
    <lineage>
        <taxon>Bacteria</taxon>
        <taxon>Pseudomonadati</taxon>
        <taxon>Myxococcota</taxon>
        <taxon>Polyangia</taxon>
        <taxon>Polyangiales</taxon>
        <taxon>Polyangiaceae</taxon>
        <taxon>Sorangium</taxon>
    </lineage>
</organism>
<accession>A0A4P2QBY2</accession>
<dbReference type="AlphaFoldDB" id="A0A4P2QBY2"/>
<feature type="transmembrane region" description="Helical" evidence="1">
    <location>
        <begin position="60"/>
        <end position="80"/>
    </location>
</feature>
<gene>
    <name evidence="2" type="ORF">SOCEGT47_073980</name>
</gene>
<sequence>MAMPHEVYLTLRLLHLVFMAGWLAAGLSAPSDIRRTLALGRPHVDALVPRAQRSIKITQGAGYLTVLTGVGLIFAQGGFAFVAPRIHAGFALALVALAIEAVLAEPAWRRIKKEIEGGGDLKEALASARRFSMAFGIGHLLRFVILVLMVFRF</sequence>
<dbReference type="OrthoDB" id="5522990at2"/>
<evidence type="ECO:0000256" key="1">
    <source>
        <dbReference type="SAM" id="Phobius"/>
    </source>
</evidence>
<evidence type="ECO:0000313" key="3">
    <source>
        <dbReference type="Proteomes" id="UP000295781"/>
    </source>
</evidence>
<name>A0A4P2QBY2_SORCE</name>
<feature type="transmembrane region" description="Helical" evidence="1">
    <location>
        <begin position="131"/>
        <end position="151"/>
    </location>
</feature>
<keyword evidence="1" id="KW-0472">Membrane</keyword>
<evidence type="ECO:0008006" key="4">
    <source>
        <dbReference type="Google" id="ProtNLM"/>
    </source>
</evidence>
<feature type="transmembrane region" description="Helical" evidence="1">
    <location>
        <begin position="12"/>
        <end position="29"/>
    </location>
</feature>